<feature type="region of interest" description="Disordered" evidence="1">
    <location>
        <begin position="1"/>
        <end position="28"/>
    </location>
</feature>
<organism evidence="2 4">
    <name type="scientific">Oryza sativa subsp. japonica</name>
    <name type="common">Rice</name>
    <dbReference type="NCBI Taxonomy" id="39947"/>
    <lineage>
        <taxon>Eukaryota</taxon>
        <taxon>Viridiplantae</taxon>
        <taxon>Streptophyta</taxon>
        <taxon>Embryophyta</taxon>
        <taxon>Tracheophyta</taxon>
        <taxon>Spermatophyta</taxon>
        <taxon>Magnoliopsida</taxon>
        <taxon>Liliopsida</taxon>
        <taxon>Poales</taxon>
        <taxon>Poaceae</taxon>
        <taxon>BOP clade</taxon>
        <taxon>Oryzoideae</taxon>
        <taxon>Oryzeae</taxon>
        <taxon>Oryzinae</taxon>
        <taxon>Oryza</taxon>
        <taxon>Oryza sativa</taxon>
    </lineage>
</organism>
<dbReference type="AlphaFoldDB" id="Q7XIA6"/>
<feature type="region of interest" description="Disordered" evidence="1">
    <location>
        <begin position="139"/>
        <end position="162"/>
    </location>
</feature>
<sequence length="162" mass="16696">MADGSKRDRFSLGPRKRKETSARSPRHGWLCRFGNRPWGSAGARELRGEGMGSRVRGQTTWATAGAARLLLCVQALESSEGTEGGRGVGPREEGGKRRGRKEALAMPIWGGREMGAGGAASGFWTDASGAARARMLARGAGRGAGGAAWQGAGPDGAGTGSK</sequence>
<feature type="compositionally biased region" description="Basic and acidic residues" evidence="1">
    <location>
        <begin position="1"/>
        <end position="10"/>
    </location>
</feature>
<dbReference type="EMBL" id="AP004182">
    <property type="protein sequence ID" value="BAD30481.1"/>
    <property type="molecule type" value="Genomic_DNA"/>
</dbReference>
<reference evidence="3" key="1">
    <citation type="submission" date="2001-09" db="EMBL/GenBank/DDBJ databases">
        <title>Oryza sativa nipponbare(GA3) genomic DNA, chromosome 7, BAC clone:OJ1199_H01.</title>
        <authorList>
            <person name="Sasaki T."/>
            <person name="Matsumoto T."/>
            <person name="Yamamoto K."/>
        </authorList>
    </citation>
    <scope>NUCLEOTIDE SEQUENCE</scope>
</reference>
<evidence type="ECO:0000313" key="2">
    <source>
        <dbReference type="EMBL" id="BAC79812.1"/>
    </source>
</evidence>
<dbReference type="EMBL" id="AP004276">
    <property type="protein sequence ID" value="BAC79812.1"/>
    <property type="molecule type" value="Genomic_DNA"/>
</dbReference>
<name>Q7XIA6_ORYSJ</name>
<feature type="compositionally biased region" description="Gly residues" evidence="1">
    <location>
        <begin position="140"/>
        <end position="162"/>
    </location>
</feature>
<evidence type="ECO:0000313" key="3">
    <source>
        <dbReference type="EMBL" id="BAD30481.1"/>
    </source>
</evidence>
<accession>Q7XIA6</accession>
<evidence type="ECO:0000313" key="4">
    <source>
        <dbReference type="Proteomes" id="UP000000763"/>
    </source>
</evidence>
<feature type="region of interest" description="Disordered" evidence="1">
    <location>
        <begin position="78"/>
        <end position="106"/>
    </location>
</feature>
<reference evidence="4" key="4">
    <citation type="journal article" date="2008" name="Nucleic Acids Res.">
        <title>The rice annotation project database (RAP-DB): 2008 update.</title>
        <authorList>
            <consortium name="The rice annotation project (RAP)"/>
        </authorList>
    </citation>
    <scope>GENOME REANNOTATION</scope>
    <source>
        <strain evidence="4">cv. Nipponbare</strain>
    </source>
</reference>
<protein>
    <submittedName>
        <fullName evidence="2">Uncharacterized protein</fullName>
    </submittedName>
</protein>
<gene>
    <name evidence="3" type="primary">OJ1199_H01.126</name>
    <name evidence="2" type="ORF">P0453G03.9</name>
</gene>
<proteinExistence type="predicted"/>
<dbReference type="Proteomes" id="UP000000763">
    <property type="component" value="Chromosome 7"/>
</dbReference>
<evidence type="ECO:0000256" key="1">
    <source>
        <dbReference type="SAM" id="MobiDB-lite"/>
    </source>
</evidence>
<reference evidence="4" key="3">
    <citation type="journal article" date="2005" name="Nature">
        <title>The map-based sequence of the rice genome.</title>
        <authorList>
            <consortium name="International rice genome sequencing project (IRGSP)"/>
            <person name="Matsumoto T."/>
            <person name="Wu J."/>
            <person name="Kanamori H."/>
            <person name="Katayose Y."/>
            <person name="Fujisawa M."/>
            <person name="Namiki N."/>
            <person name="Mizuno H."/>
            <person name="Yamamoto K."/>
            <person name="Antonio B.A."/>
            <person name="Baba T."/>
            <person name="Sakata K."/>
            <person name="Nagamura Y."/>
            <person name="Aoki H."/>
            <person name="Arikawa K."/>
            <person name="Arita K."/>
            <person name="Bito T."/>
            <person name="Chiden Y."/>
            <person name="Fujitsuka N."/>
            <person name="Fukunaka R."/>
            <person name="Hamada M."/>
            <person name="Harada C."/>
            <person name="Hayashi A."/>
            <person name="Hijishita S."/>
            <person name="Honda M."/>
            <person name="Hosokawa S."/>
            <person name="Ichikawa Y."/>
            <person name="Idonuma A."/>
            <person name="Iijima M."/>
            <person name="Ikeda M."/>
            <person name="Ikeno M."/>
            <person name="Ito K."/>
            <person name="Ito S."/>
            <person name="Ito T."/>
            <person name="Ito Y."/>
            <person name="Ito Y."/>
            <person name="Iwabuchi A."/>
            <person name="Kamiya K."/>
            <person name="Karasawa W."/>
            <person name="Kurita K."/>
            <person name="Katagiri S."/>
            <person name="Kikuta A."/>
            <person name="Kobayashi H."/>
            <person name="Kobayashi N."/>
            <person name="Machita K."/>
            <person name="Maehara T."/>
            <person name="Masukawa M."/>
            <person name="Mizubayashi T."/>
            <person name="Mukai Y."/>
            <person name="Nagasaki H."/>
            <person name="Nagata Y."/>
            <person name="Naito S."/>
            <person name="Nakashima M."/>
            <person name="Nakama Y."/>
            <person name="Nakamichi Y."/>
            <person name="Nakamura M."/>
            <person name="Meguro A."/>
            <person name="Negishi M."/>
            <person name="Ohta I."/>
            <person name="Ohta T."/>
            <person name="Okamoto M."/>
            <person name="Ono N."/>
            <person name="Saji S."/>
            <person name="Sakaguchi M."/>
            <person name="Sakai K."/>
            <person name="Shibata M."/>
            <person name="Shimokawa T."/>
            <person name="Song J."/>
            <person name="Takazaki Y."/>
            <person name="Terasawa K."/>
            <person name="Tsugane M."/>
            <person name="Tsuji K."/>
            <person name="Ueda S."/>
            <person name="Waki K."/>
            <person name="Yamagata H."/>
            <person name="Yamamoto M."/>
            <person name="Yamamoto S."/>
            <person name="Yamane H."/>
            <person name="Yoshiki S."/>
            <person name="Yoshihara R."/>
            <person name="Yukawa K."/>
            <person name="Zhong H."/>
            <person name="Yano M."/>
            <person name="Yuan Q."/>
            <person name="Ouyang S."/>
            <person name="Liu J."/>
            <person name="Jones K.M."/>
            <person name="Gansberger K."/>
            <person name="Moffat K."/>
            <person name="Hill J."/>
            <person name="Bera J."/>
            <person name="Fadrosh D."/>
            <person name="Jin S."/>
            <person name="Johri S."/>
            <person name="Kim M."/>
            <person name="Overton L."/>
            <person name="Reardon M."/>
            <person name="Tsitrin T."/>
            <person name="Vuong H."/>
            <person name="Weaver B."/>
            <person name="Ciecko A."/>
            <person name="Tallon L."/>
            <person name="Jackson J."/>
            <person name="Pai G."/>
            <person name="Aken S.V."/>
            <person name="Utterback T."/>
            <person name="Reidmuller S."/>
            <person name="Feldblyum T."/>
            <person name="Hsiao J."/>
            <person name="Zismann V."/>
            <person name="Iobst S."/>
            <person name="de Vazeille A.R."/>
            <person name="Buell C.R."/>
            <person name="Ying K."/>
            <person name="Li Y."/>
            <person name="Lu T."/>
            <person name="Huang Y."/>
            <person name="Zhao Q."/>
            <person name="Feng Q."/>
            <person name="Zhang L."/>
            <person name="Zhu J."/>
            <person name="Weng Q."/>
            <person name="Mu J."/>
            <person name="Lu Y."/>
            <person name="Fan D."/>
            <person name="Liu Y."/>
            <person name="Guan J."/>
            <person name="Zhang Y."/>
            <person name="Yu S."/>
            <person name="Liu X."/>
            <person name="Zhang Y."/>
            <person name="Hong G."/>
            <person name="Han B."/>
            <person name="Choisne N."/>
            <person name="Demange N."/>
            <person name="Orjeda G."/>
            <person name="Samain S."/>
            <person name="Cattolico L."/>
            <person name="Pelletier E."/>
            <person name="Couloux A."/>
            <person name="Segurens B."/>
            <person name="Wincker P."/>
            <person name="D'Hont A."/>
            <person name="Scarpelli C."/>
            <person name="Weissenbach J."/>
            <person name="Salanoubat M."/>
            <person name="Quetier F."/>
            <person name="Yu Y."/>
            <person name="Kim H.R."/>
            <person name="Rambo T."/>
            <person name="Currie J."/>
            <person name="Collura K."/>
            <person name="Luo M."/>
            <person name="Yang T."/>
            <person name="Ammiraju J.S.S."/>
            <person name="Engler F."/>
            <person name="Soderlund C."/>
            <person name="Wing R.A."/>
            <person name="Palmer L.E."/>
            <person name="de la Bastide M."/>
            <person name="Spiegel L."/>
            <person name="Nascimento L."/>
            <person name="Zutavern T."/>
            <person name="O'Shaughnessy A."/>
            <person name="Dike S."/>
            <person name="Dedhia N."/>
            <person name="Preston R."/>
            <person name="Balija V."/>
            <person name="McCombie W.R."/>
            <person name="Chow T."/>
            <person name="Chen H."/>
            <person name="Chung M."/>
            <person name="Chen C."/>
            <person name="Shaw J."/>
            <person name="Wu H."/>
            <person name="Hsiao K."/>
            <person name="Chao Y."/>
            <person name="Chu M."/>
            <person name="Cheng C."/>
            <person name="Hour A."/>
            <person name="Lee P."/>
            <person name="Lin S."/>
            <person name="Lin Y."/>
            <person name="Liou J."/>
            <person name="Liu S."/>
            <person name="Hsing Y."/>
            <person name="Raghuvanshi S."/>
            <person name="Mohanty A."/>
            <person name="Bharti A.K."/>
            <person name="Gaur A."/>
            <person name="Gupta V."/>
            <person name="Kumar D."/>
            <person name="Ravi V."/>
            <person name="Vij S."/>
            <person name="Kapur A."/>
            <person name="Khurana P."/>
            <person name="Khurana P."/>
            <person name="Khurana J.P."/>
            <person name="Tyagi A.K."/>
            <person name="Gaikwad K."/>
            <person name="Singh A."/>
            <person name="Dalal V."/>
            <person name="Srivastava S."/>
            <person name="Dixit A."/>
            <person name="Pal A.K."/>
            <person name="Ghazi I.A."/>
            <person name="Yadav M."/>
            <person name="Pandit A."/>
            <person name="Bhargava A."/>
            <person name="Sureshbabu K."/>
            <person name="Batra K."/>
            <person name="Sharma T.R."/>
            <person name="Mohapatra T."/>
            <person name="Singh N.K."/>
            <person name="Messing J."/>
            <person name="Nelson A.B."/>
            <person name="Fuks G."/>
            <person name="Kavchok S."/>
            <person name="Keizer G."/>
            <person name="Linton E."/>
            <person name="Llaca V."/>
            <person name="Song R."/>
            <person name="Tanyolac B."/>
            <person name="Young S."/>
            <person name="Ho-Il K."/>
            <person name="Hahn J.H."/>
            <person name="Sangsakoo G."/>
            <person name="Vanavichit A."/>
            <person name="de Mattos Luiz.A.T."/>
            <person name="Zimmer P.D."/>
            <person name="Malone G."/>
            <person name="Dellagostin O."/>
            <person name="de Oliveira A.C."/>
            <person name="Bevan M."/>
            <person name="Bancroft I."/>
            <person name="Minx P."/>
            <person name="Cordum H."/>
            <person name="Wilson R."/>
            <person name="Cheng Z."/>
            <person name="Jin W."/>
            <person name="Jiang J."/>
            <person name="Leong S.A."/>
            <person name="Iwama H."/>
            <person name="Gojobori T."/>
            <person name="Itoh T."/>
            <person name="Niimura Y."/>
            <person name="Fujii Y."/>
            <person name="Habara T."/>
            <person name="Sakai H."/>
            <person name="Sato Y."/>
            <person name="Wilson G."/>
            <person name="Kumar K."/>
            <person name="McCouch S."/>
            <person name="Juretic N."/>
            <person name="Hoen D."/>
            <person name="Wright S."/>
            <person name="Bruskiewich R."/>
            <person name="Bureau T."/>
            <person name="Miyao A."/>
            <person name="Hirochika H."/>
            <person name="Nishikawa T."/>
            <person name="Kadowaki K."/>
            <person name="Sugiura M."/>
            <person name="Burr B."/>
            <person name="Sasaki T."/>
        </authorList>
    </citation>
    <scope>NUCLEOTIDE SEQUENCE [LARGE SCALE GENOMIC DNA]</scope>
    <source>
        <strain evidence="4">cv. Nipponbare</strain>
    </source>
</reference>
<reference evidence="2" key="2">
    <citation type="submission" date="2001-10" db="EMBL/GenBank/DDBJ databases">
        <title>Oryza sativa nipponbare(GA3) genomic DNA, chromosome 7, PAC clone:P0453G03.</title>
        <authorList>
            <person name="Sasaki T."/>
            <person name="Matsumoto T."/>
            <person name="Yamamoto K."/>
        </authorList>
    </citation>
    <scope>NUCLEOTIDE SEQUENCE</scope>
</reference>